<name>A0A0C9W809_9AGAM</name>
<keyword evidence="1" id="KW-1133">Transmembrane helix</keyword>
<keyword evidence="1" id="KW-0472">Membrane</keyword>
<dbReference type="AlphaFoldDB" id="A0A0C9W809"/>
<proteinExistence type="predicted"/>
<sequence length="117" mass="12933">MRLYVLYNNSKKILFLTGGAYIAQIIAMSTIVGIVDVTADSINEPAPGIFICTNLNAPKFFSGFWVATLIFESILCLLAIRIGILRSKDHLRTALFSGTRLVNVVVMGNVMYFVVWA</sequence>
<evidence type="ECO:0000313" key="3">
    <source>
        <dbReference type="Proteomes" id="UP000053820"/>
    </source>
</evidence>
<dbReference type="OrthoDB" id="2624532at2759"/>
<dbReference type="HOGENOM" id="CLU_2085146_0_0_1"/>
<dbReference type="Proteomes" id="UP000053820">
    <property type="component" value="Unassembled WGS sequence"/>
</dbReference>
<protein>
    <submittedName>
        <fullName evidence="2">Unplaced genomic scaffold scaffold_84, whole genome shotgun sequence</fullName>
    </submittedName>
</protein>
<accession>A0A0C9W809</accession>
<feature type="transmembrane region" description="Helical" evidence="1">
    <location>
        <begin position="12"/>
        <end position="35"/>
    </location>
</feature>
<feature type="transmembrane region" description="Helical" evidence="1">
    <location>
        <begin position="94"/>
        <end position="115"/>
    </location>
</feature>
<evidence type="ECO:0000256" key="1">
    <source>
        <dbReference type="SAM" id="Phobius"/>
    </source>
</evidence>
<keyword evidence="3" id="KW-1185">Reference proteome</keyword>
<evidence type="ECO:0000313" key="2">
    <source>
        <dbReference type="EMBL" id="KIJ58667.1"/>
    </source>
</evidence>
<gene>
    <name evidence="2" type="ORF">HYDPIDRAFT_119358</name>
</gene>
<dbReference type="EMBL" id="KN839918">
    <property type="protein sequence ID" value="KIJ58667.1"/>
    <property type="molecule type" value="Genomic_DNA"/>
</dbReference>
<keyword evidence="1" id="KW-0812">Transmembrane</keyword>
<organism evidence="2 3">
    <name type="scientific">Hydnomerulius pinastri MD-312</name>
    <dbReference type="NCBI Taxonomy" id="994086"/>
    <lineage>
        <taxon>Eukaryota</taxon>
        <taxon>Fungi</taxon>
        <taxon>Dikarya</taxon>
        <taxon>Basidiomycota</taxon>
        <taxon>Agaricomycotina</taxon>
        <taxon>Agaricomycetes</taxon>
        <taxon>Agaricomycetidae</taxon>
        <taxon>Boletales</taxon>
        <taxon>Boletales incertae sedis</taxon>
        <taxon>Leucogyrophana</taxon>
    </lineage>
</organism>
<reference evidence="2 3" key="1">
    <citation type="submission" date="2014-04" db="EMBL/GenBank/DDBJ databases">
        <title>Evolutionary Origins and Diversification of the Mycorrhizal Mutualists.</title>
        <authorList>
            <consortium name="DOE Joint Genome Institute"/>
            <consortium name="Mycorrhizal Genomics Consortium"/>
            <person name="Kohler A."/>
            <person name="Kuo A."/>
            <person name="Nagy L.G."/>
            <person name="Floudas D."/>
            <person name="Copeland A."/>
            <person name="Barry K.W."/>
            <person name="Cichocki N."/>
            <person name="Veneault-Fourrey C."/>
            <person name="LaButti K."/>
            <person name="Lindquist E.A."/>
            <person name="Lipzen A."/>
            <person name="Lundell T."/>
            <person name="Morin E."/>
            <person name="Murat C."/>
            <person name="Riley R."/>
            <person name="Ohm R."/>
            <person name="Sun H."/>
            <person name="Tunlid A."/>
            <person name="Henrissat B."/>
            <person name="Grigoriev I.V."/>
            <person name="Hibbett D.S."/>
            <person name="Martin F."/>
        </authorList>
    </citation>
    <scope>NUCLEOTIDE SEQUENCE [LARGE SCALE GENOMIC DNA]</scope>
    <source>
        <strain evidence="2 3">MD-312</strain>
    </source>
</reference>
<feature type="transmembrane region" description="Helical" evidence="1">
    <location>
        <begin position="63"/>
        <end position="82"/>
    </location>
</feature>